<protein>
    <recommendedName>
        <fullName evidence="4">4Fe-4S ferredoxin-type domain-containing protein</fullName>
    </recommendedName>
</protein>
<evidence type="ECO:0000256" key="1">
    <source>
        <dbReference type="ARBA" id="ARBA00022723"/>
    </source>
</evidence>
<dbReference type="PANTHER" id="PTHR42827:SF1">
    <property type="entry name" value="IRON-SULFUR CLUSTER-BINDING PROTEIN"/>
    <property type="match status" value="1"/>
</dbReference>
<sequence length="220" mass="24739">MEKKNYNDLKEISLLEGMSLFGIADLNPIRHTFHPSLSGMTENLFFGISMGFHLSEAILDGIIDRPTLIYKHHYKAVNYKLDQTALKIVKFIQDNGYNALPIPSSQTIDWENQLGHLSHKLVAKMAGLGFIGRSTLLVNPQYGAKVRYITVLTDLPLKPNQLLEIDCRECKRCIEACPAQAITEKSYDMKKCLEKLKEFSKEKGIGVYICGICVKGCLGK</sequence>
<dbReference type="PROSITE" id="PS51379">
    <property type="entry name" value="4FE4S_FER_2"/>
    <property type="match status" value="1"/>
</dbReference>
<dbReference type="PANTHER" id="PTHR42827">
    <property type="entry name" value="IRON-SULFUR CLUSTER-BINDING PROTEIN-RELATED"/>
    <property type="match status" value="1"/>
</dbReference>
<dbReference type="EMBL" id="MGDE01000168">
    <property type="protein sequence ID" value="OGL44727.1"/>
    <property type="molecule type" value="Genomic_DNA"/>
</dbReference>
<keyword evidence="2" id="KW-0408">Iron</keyword>
<evidence type="ECO:0000256" key="2">
    <source>
        <dbReference type="ARBA" id="ARBA00023004"/>
    </source>
</evidence>
<keyword evidence="3" id="KW-0411">Iron-sulfur</keyword>
<dbReference type="AlphaFoldDB" id="A0A1F7RV03"/>
<gene>
    <name evidence="5" type="ORF">A2W05_10760</name>
</gene>
<proteinExistence type="predicted"/>
<dbReference type="GO" id="GO:0051536">
    <property type="term" value="F:iron-sulfur cluster binding"/>
    <property type="evidence" value="ECO:0007669"/>
    <property type="project" value="UniProtKB-KW"/>
</dbReference>
<dbReference type="GO" id="GO:0046872">
    <property type="term" value="F:metal ion binding"/>
    <property type="evidence" value="ECO:0007669"/>
    <property type="project" value="UniProtKB-KW"/>
</dbReference>
<keyword evidence="1" id="KW-0479">Metal-binding</keyword>
<evidence type="ECO:0000259" key="4">
    <source>
        <dbReference type="PROSITE" id="PS51379"/>
    </source>
</evidence>
<evidence type="ECO:0000313" key="5">
    <source>
        <dbReference type="EMBL" id="OGL44727.1"/>
    </source>
</evidence>
<dbReference type="Proteomes" id="UP000178797">
    <property type="component" value="Unassembled WGS sequence"/>
</dbReference>
<dbReference type="PROSITE" id="PS00198">
    <property type="entry name" value="4FE4S_FER_1"/>
    <property type="match status" value="1"/>
</dbReference>
<dbReference type="InterPro" id="IPR017900">
    <property type="entry name" value="4Fe4S_Fe_S_CS"/>
</dbReference>
<reference evidence="5 6" key="1">
    <citation type="journal article" date="2016" name="Nat. Commun.">
        <title>Thousands of microbial genomes shed light on interconnected biogeochemical processes in an aquifer system.</title>
        <authorList>
            <person name="Anantharaman K."/>
            <person name="Brown C.T."/>
            <person name="Hug L.A."/>
            <person name="Sharon I."/>
            <person name="Castelle C.J."/>
            <person name="Probst A.J."/>
            <person name="Thomas B.C."/>
            <person name="Singh A."/>
            <person name="Wilkins M.J."/>
            <person name="Karaoz U."/>
            <person name="Brodie E.L."/>
            <person name="Williams K.H."/>
            <person name="Hubbard S.S."/>
            <person name="Banfield J.F."/>
        </authorList>
    </citation>
    <scope>NUCLEOTIDE SEQUENCE [LARGE SCALE GENOMIC DNA]</scope>
</reference>
<dbReference type="InterPro" id="IPR017896">
    <property type="entry name" value="4Fe4S_Fe-S-bd"/>
</dbReference>
<comment type="caution">
    <text evidence="5">The sequence shown here is derived from an EMBL/GenBank/DDBJ whole genome shotgun (WGS) entry which is preliminary data.</text>
</comment>
<organism evidence="5 6">
    <name type="scientific">Candidatus Schekmanbacteria bacterium RBG_16_38_10</name>
    <dbReference type="NCBI Taxonomy" id="1817879"/>
    <lineage>
        <taxon>Bacteria</taxon>
        <taxon>Candidatus Schekmaniibacteriota</taxon>
    </lineage>
</organism>
<accession>A0A1F7RV03</accession>
<evidence type="ECO:0000256" key="3">
    <source>
        <dbReference type="ARBA" id="ARBA00023014"/>
    </source>
</evidence>
<feature type="domain" description="4Fe-4S ferredoxin-type" evidence="4">
    <location>
        <begin position="158"/>
        <end position="187"/>
    </location>
</feature>
<evidence type="ECO:0000313" key="6">
    <source>
        <dbReference type="Proteomes" id="UP000178797"/>
    </source>
</evidence>
<name>A0A1F7RV03_9BACT</name>
<dbReference type="SUPFAM" id="SSF46548">
    <property type="entry name" value="alpha-helical ferredoxin"/>
    <property type="match status" value="1"/>
</dbReference>